<feature type="transmembrane region" description="Helical" evidence="2">
    <location>
        <begin position="114"/>
        <end position="133"/>
    </location>
</feature>
<feature type="transmembrane region" description="Helical" evidence="2">
    <location>
        <begin position="36"/>
        <end position="53"/>
    </location>
</feature>
<evidence type="ECO:0000256" key="2">
    <source>
        <dbReference type="SAM" id="Phobius"/>
    </source>
</evidence>
<keyword evidence="4" id="KW-1185">Reference proteome</keyword>
<sequence length="267" mass="30251">MQLSQYHLEWMTCNNPDLIWAERYEILMIQYFNQTGIFNTLVLLTNVAISILIMFLGRFPQYLTVVFLALSLFLFRHDQRISTAMCADLAVFHLIGMISSFVGNDKTRLNTIMWIVWALAFLGPTPIVSFTPAMPTSLQHVPNPSLIGPSQIQTKPPTVQPASSPTPVILSVNNQNITRKFPHSQSIRVSNQPQYVETSNFRSLSPVEAVERTPLKESSKIHKCELSDGNDEQNQRTEQAIVGGWRRDSEETEEKEESTSWEHSVAG</sequence>
<keyword evidence="2" id="KW-0472">Membrane</keyword>
<feature type="region of interest" description="Disordered" evidence="1">
    <location>
        <begin position="220"/>
        <end position="267"/>
    </location>
</feature>
<organism evidence="3 4">
    <name type="scientific">Blattamonas nauphoetae</name>
    <dbReference type="NCBI Taxonomy" id="2049346"/>
    <lineage>
        <taxon>Eukaryota</taxon>
        <taxon>Metamonada</taxon>
        <taxon>Preaxostyla</taxon>
        <taxon>Oxymonadida</taxon>
        <taxon>Blattamonas</taxon>
    </lineage>
</organism>
<dbReference type="EMBL" id="JARBJD010000487">
    <property type="protein sequence ID" value="KAK2941579.1"/>
    <property type="molecule type" value="Genomic_DNA"/>
</dbReference>
<proteinExistence type="predicted"/>
<comment type="caution">
    <text evidence="3">The sequence shown here is derived from an EMBL/GenBank/DDBJ whole genome shotgun (WGS) entry which is preliminary data.</text>
</comment>
<evidence type="ECO:0000256" key="1">
    <source>
        <dbReference type="SAM" id="MobiDB-lite"/>
    </source>
</evidence>
<gene>
    <name evidence="3" type="ORF">BLNAU_23508</name>
</gene>
<evidence type="ECO:0000313" key="3">
    <source>
        <dbReference type="EMBL" id="KAK2941579.1"/>
    </source>
</evidence>
<keyword evidence="2" id="KW-1133">Transmembrane helix</keyword>
<keyword evidence="2" id="KW-0812">Transmembrane</keyword>
<protein>
    <submittedName>
        <fullName evidence="3">Uncharacterized protein</fullName>
    </submittedName>
</protein>
<dbReference type="Proteomes" id="UP001281761">
    <property type="component" value="Unassembled WGS sequence"/>
</dbReference>
<name>A0ABQ9WQ15_9EUKA</name>
<feature type="transmembrane region" description="Helical" evidence="2">
    <location>
        <begin position="82"/>
        <end position="102"/>
    </location>
</feature>
<reference evidence="3 4" key="1">
    <citation type="journal article" date="2022" name="bioRxiv">
        <title>Genomics of Preaxostyla Flagellates Illuminates Evolutionary Transitions and the Path Towards Mitochondrial Loss.</title>
        <authorList>
            <person name="Novak L.V.F."/>
            <person name="Treitli S.C."/>
            <person name="Pyrih J."/>
            <person name="Halakuc P."/>
            <person name="Pipaliya S.V."/>
            <person name="Vacek V."/>
            <person name="Brzon O."/>
            <person name="Soukal P."/>
            <person name="Eme L."/>
            <person name="Dacks J.B."/>
            <person name="Karnkowska A."/>
            <person name="Elias M."/>
            <person name="Hampl V."/>
        </authorList>
    </citation>
    <scope>NUCLEOTIDE SEQUENCE [LARGE SCALE GENOMIC DNA]</scope>
    <source>
        <strain evidence="3">NAU3</strain>
        <tissue evidence="3">Gut</tissue>
    </source>
</reference>
<evidence type="ECO:0000313" key="4">
    <source>
        <dbReference type="Proteomes" id="UP001281761"/>
    </source>
</evidence>
<accession>A0ABQ9WQ15</accession>